<evidence type="ECO:0000313" key="4">
    <source>
        <dbReference type="Proteomes" id="UP001321749"/>
    </source>
</evidence>
<dbReference type="Pfam" id="PF24809">
    <property type="entry name" value="DUF7708"/>
    <property type="match status" value="1"/>
</dbReference>
<name>A0AAV9HY08_9PEZI</name>
<sequence length="683" mass="75627">MALTLLYPDPCKGVEELLSEGPQIYNYVQVVTSTYMSNSQTELSQDKIPTNPSQSSPDSRIGATLLIADGDVKEQEDAFKAAMREYENTAKKKYKTGIDPDGTHTVNQLESIVSEAIEQHQGANSKGAWGKINLACRKLSEGKDSIEGWLGLLPSENSYLSIVCGGLKLILKAAARLTQIRDKILEALQQIPTILNSAQRVLNIYKDSDGLKSLSKAFYMSTLAVLGHILNYLRRKASSNILKVVFQPGTFQEDLIQKLDQVTRDRNAFNEEADICQKEMLDRWGTVIKQDNEAAREERARMEHLLRLAAFEQGRANRVIGEMLEAIKRRQSEMAKAVEAIKTAVTQPSNVWPGLLKLLQGGDGVFEFAVSRLKPLDTPKDVNSPSSPLTITTMATKRKKKATPSSSHLRKSLLSLLSYSPTAPLSDLTSLLSLGPLLPKPDQDRSLHLINSLAVSAWASSAKNSSLVINGNAPYISRTRSSVSFVTARLAFALEQMREIDTREDVIPLYFWAGLHYGGEEEWESPAGLVNSMLAQLLTKCNGLDLRNVSGIEQQLDCEDVEEVMAMFESVLKEVLRDGSKTIFVIIDGLSFWLDSDQEDLRRDAEGVITRFIEMGSRKRKKNRGAVKVLLTAPGRFHVDWLEDKLGENVSVLNIPVKLPPTGGYTAMKWEVGVERCLDGVSG</sequence>
<evidence type="ECO:0000313" key="3">
    <source>
        <dbReference type="EMBL" id="KAK4465050.1"/>
    </source>
</evidence>
<dbReference type="EMBL" id="MU864943">
    <property type="protein sequence ID" value="KAK4465050.1"/>
    <property type="molecule type" value="Genomic_DNA"/>
</dbReference>
<dbReference type="InterPro" id="IPR056125">
    <property type="entry name" value="DUF7708"/>
</dbReference>
<feature type="domain" description="DUF7708" evidence="2">
    <location>
        <begin position="155"/>
        <end position="276"/>
    </location>
</feature>
<proteinExistence type="predicted"/>
<comment type="caution">
    <text evidence="3">The sequence shown here is derived from an EMBL/GenBank/DDBJ whole genome shotgun (WGS) entry which is preliminary data.</text>
</comment>
<keyword evidence="1" id="KW-0175">Coiled coil</keyword>
<organism evidence="3 4">
    <name type="scientific">Cladorrhinum samala</name>
    <dbReference type="NCBI Taxonomy" id="585594"/>
    <lineage>
        <taxon>Eukaryota</taxon>
        <taxon>Fungi</taxon>
        <taxon>Dikarya</taxon>
        <taxon>Ascomycota</taxon>
        <taxon>Pezizomycotina</taxon>
        <taxon>Sordariomycetes</taxon>
        <taxon>Sordariomycetidae</taxon>
        <taxon>Sordariales</taxon>
        <taxon>Podosporaceae</taxon>
        <taxon>Cladorrhinum</taxon>
    </lineage>
</organism>
<accession>A0AAV9HY08</accession>
<reference evidence="3" key="1">
    <citation type="journal article" date="2023" name="Mol. Phylogenet. Evol.">
        <title>Genome-scale phylogeny and comparative genomics of the fungal order Sordariales.</title>
        <authorList>
            <person name="Hensen N."/>
            <person name="Bonometti L."/>
            <person name="Westerberg I."/>
            <person name="Brannstrom I.O."/>
            <person name="Guillou S."/>
            <person name="Cros-Aarteil S."/>
            <person name="Calhoun S."/>
            <person name="Haridas S."/>
            <person name="Kuo A."/>
            <person name="Mondo S."/>
            <person name="Pangilinan J."/>
            <person name="Riley R."/>
            <person name="LaButti K."/>
            <person name="Andreopoulos B."/>
            <person name="Lipzen A."/>
            <person name="Chen C."/>
            <person name="Yan M."/>
            <person name="Daum C."/>
            <person name="Ng V."/>
            <person name="Clum A."/>
            <person name="Steindorff A."/>
            <person name="Ohm R.A."/>
            <person name="Martin F."/>
            <person name="Silar P."/>
            <person name="Natvig D.O."/>
            <person name="Lalanne C."/>
            <person name="Gautier V."/>
            <person name="Ament-Velasquez S.L."/>
            <person name="Kruys A."/>
            <person name="Hutchinson M.I."/>
            <person name="Powell A.J."/>
            <person name="Barry K."/>
            <person name="Miller A.N."/>
            <person name="Grigoriev I.V."/>
            <person name="Debuchy R."/>
            <person name="Gladieux P."/>
            <person name="Hiltunen Thoren M."/>
            <person name="Johannesson H."/>
        </authorList>
    </citation>
    <scope>NUCLEOTIDE SEQUENCE</scope>
    <source>
        <strain evidence="3">PSN324</strain>
    </source>
</reference>
<keyword evidence="4" id="KW-1185">Reference proteome</keyword>
<evidence type="ECO:0000259" key="2">
    <source>
        <dbReference type="Pfam" id="PF24809"/>
    </source>
</evidence>
<feature type="coiled-coil region" evidence="1">
    <location>
        <begin position="252"/>
        <end position="279"/>
    </location>
</feature>
<dbReference type="PANTHER" id="PTHR40619">
    <property type="entry name" value="FUNGAL STAND N-TERMINAL GOODBYE DOMAIN-CONTAINING PROTEIN"/>
    <property type="match status" value="1"/>
</dbReference>
<reference evidence="3" key="2">
    <citation type="submission" date="2023-06" db="EMBL/GenBank/DDBJ databases">
        <authorList>
            <consortium name="Lawrence Berkeley National Laboratory"/>
            <person name="Mondo S.J."/>
            <person name="Hensen N."/>
            <person name="Bonometti L."/>
            <person name="Westerberg I."/>
            <person name="Brannstrom I.O."/>
            <person name="Guillou S."/>
            <person name="Cros-Aarteil S."/>
            <person name="Calhoun S."/>
            <person name="Haridas S."/>
            <person name="Kuo A."/>
            <person name="Pangilinan J."/>
            <person name="Riley R."/>
            <person name="Labutti K."/>
            <person name="Andreopoulos B."/>
            <person name="Lipzen A."/>
            <person name="Chen C."/>
            <person name="Yanf M."/>
            <person name="Daum C."/>
            <person name="Ng V."/>
            <person name="Clum A."/>
            <person name="Steindorff A."/>
            <person name="Ohm R."/>
            <person name="Martin F."/>
            <person name="Silar P."/>
            <person name="Natvig D."/>
            <person name="Lalanne C."/>
            <person name="Gautier V."/>
            <person name="Ament-Velasquez S.L."/>
            <person name="Kruys A."/>
            <person name="Hutchinson M.I."/>
            <person name="Powell A.J."/>
            <person name="Barry K."/>
            <person name="Miller A.N."/>
            <person name="Grigoriev I.V."/>
            <person name="Debuchy R."/>
            <person name="Gladieux P."/>
            <person name="Thoren M.H."/>
            <person name="Johannesson H."/>
        </authorList>
    </citation>
    <scope>NUCLEOTIDE SEQUENCE</scope>
    <source>
        <strain evidence="3">PSN324</strain>
    </source>
</reference>
<gene>
    <name evidence="3" type="ORF">QBC42DRAFT_262380</name>
</gene>
<evidence type="ECO:0000256" key="1">
    <source>
        <dbReference type="SAM" id="Coils"/>
    </source>
</evidence>
<dbReference type="Proteomes" id="UP001321749">
    <property type="component" value="Unassembled WGS sequence"/>
</dbReference>
<dbReference type="PANTHER" id="PTHR40619:SF3">
    <property type="entry name" value="FUNGAL STAND N-TERMINAL GOODBYE DOMAIN-CONTAINING PROTEIN"/>
    <property type="match status" value="1"/>
</dbReference>
<dbReference type="AlphaFoldDB" id="A0AAV9HY08"/>
<protein>
    <recommendedName>
        <fullName evidence="2">DUF7708 domain-containing protein</fullName>
    </recommendedName>
</protein>